<name>A0A9D4BTB5_DREPO</name>
<protein>
    <submittedName>
        <fullName evidence="1">Uncharacterized protein</fullName>
    </submittedName>
</protein>
<reference evidence="1" key="1">
    <citation type="journal article" date="2019" name="bioRxiv">
        <title>The Genome of the Zebra Mussel, Dreissena polymorpha: A Resource for Invasive Species Research.</title>
        <authorList>
            <person name="McCartney M.A."/>
            <person name="Auch B."/>
            <person name="Kono T."/>
            <person name="Mallez S."/>
            <person name="Zhang Y."/>
            <person name="Obille A."/>
            <person name="Becker A."/>
            <person name="Abrahante J.E."/>
            <person name="Garbe J."/>
            <person name="Badalamenti J.P."/>
            <person name="Herman A."/>
            <person name="Mangelson H."/>
            <person name="Liachko I."/>
            <person name="Sullivan S."/>
            <person name="Sone E.D."/>
            <person name="Koren S."/>
            <person name="Silverstein K.A.T."/>
            <person name="Beckman K.B."/>
            <person name="Gohl D.M."/>
        </authorList>
    </citation>
    <scope>NUCLEOTIDE SEQUENCE</scope>
    <source>
        <strain evidence="1">Duluth1</strain>
        <tissue evidence="1">Whole animal</tissue>
    </source>
</reference>
<evidence type="ECO:0000313" key="2">
    <source>
        <dbReference type="Proteomes" id="UP000828390"/>
    </source>
</evidence>
<keyword evidence="2" id="KW-1185">Reference proteome</keyword>
<dbReference type="Proteomes" id="UP000828390">
    <property type="component" value="Unassembled WGS sequence"/>
</dbReference>
<dbReference type="EMBL" id="JAIWYP010000015">
    <property type="protein sequence ID" value="KAH3704777.1"/>
    <property type="molecule type" value="Genomic_DNA"/>
</dbReference>
<dbReference type="AlphaFoldDB" id="A0A9D4BTB5"/>
<organism evidence="1 2">
    <name type="scientific">Dreissena polymorpha</name>
    <name type="common">Zebra mussel</name>
    <name type="synonym">Mytilus polymorpha</name>
    <dbReference type="NCBI Taxonomy" id="45954"/>
    <lineage>
        <taxon>Eukaryota</taxon>
        <taxon>Metazoa</taxon>
        <taxon>Spiralia</taxon>
        <taxon>Lophotrochozoa</taxon>
        <taxon>Mollusca</taxon>
        <taxon>Bivalvia</taxon>
        <taxon>Autobranchia</taxon>
        <taxon>Heteroconchia</taxon>
        <taxon>Euheterodonta</taxon>
        <taxon>Imparidentia</taxon>
        <taxon>Neoheterodontei</taxon>
        <taxon>Myida</taxon>
        <taxon>Dreissenoidea</taxon>
        <taxon>Dreissenidae</taxon>
        <taxon>Dreissena</taxon>
    </lineage>
</organism>
<proteinExistence type="predicted"/>
<accession>A0A9D4BTB5</accession>
<evidence type="ECO:0000313" key="1">
    <source>
        <dbReference type="EMBL" id="KAH3704777.1"/>
    </source>
</evidence>
<comment type="caution">
    <text evidence="1">The sequence shown here is derived from an EMBL/GenBank/DDBJ whole genome shotgun (WGS) entry which is preliminary data.</text>
</comment>
<gene>
    <name evidence="1" type="ORF">DPMN_079838</name>
</gene>
<reference evidence="1" key="2">
    <citation type="submission" date="2020-11" db="EMBL/GenBank/DDBJ databases">
        <authorList>
            <person name="McCartney M.A."/>
            <person name="Auch B."/>
            <person name="Kono T."/>
            <person name="Mallez S."/>
            <person name="Becker A."/>
            <person name="Gohl D.M."/>
            <person name="Silverstein K.A.T."/>
            <person name="Koren S."/>
            <person name="Bechman K.B."/>
            <person name="Herman A."/>
            <person name="Abrahante J.E."/>
            <person name="Garbe J."/>
        </authorList>
    </citation>
    <scope>NUCLEOTIDE SEQUENCE</scope>
    <source>
        <strain evidence="1">Duluth1</strain>
        <tissue evidence="1">Whole animal</tissue>
    </source>
</reference>
<sequence>MERFQEDAYDVIDRLHQNATRHSLNGNMTSLAGDDAVMDSVHSPYQWRIQTHSHRGKIIRCISWHEALQRVWRKLQLRGLVEFGHPFPLVETSSRRTTAAEFIALANQARRDSDPGKLRAQKEHVLTEMYRSVPLAVLEDMRTTFQADFEMFEYDSSPNEIFERVFGVLLSSRSYGDYVYARTTKEQHSFHSEPPSSFFARLPPIQTMNALSRLRRVSYMDAP</sequence>